<feature type="compositionally biased region" description="Basic and acidic residues" evidence="4">
    <location>
        <begin position="159"/>
        <end position="169"/>
    </location>
</feature>
<dbReference type="Pfam" id="PF04083">
    <property type="entry name" value="Abhydro_lipase"/>
    <property type="match status" value="1"/>
</dbReference>
<feature type="transmembrane region" description="Helical" evidence="5">
    <location>
        <begin position="102"/>
        <end position="124"/>
    </location>
</feature>
<dbReference type="SUPFAM" id="SSF51735">
    <property type="entry name" value="NAD(P)-binding Rossmann-fold domains"/>
    <property type="match status" value="1"/>
</dbReference>
<evidence type="ECO:0000256" key="1">
    <source>
        <dbReference type="ARBA" id="ARBA00006484"/>
    </source>
</evidence>
<comment type="similarity">
    <text evidence="1">Belongs to the short-chain dehydrogenases/reductases (SDR) family.</text>
</comment>
<keyword evidence="2" id="KW-0521">NADP</keyword>
<dbReference type="GeneID" id="4322775"/>
<keyword evidence="5" id="KW-1133">Transmembrane helix</keyword>
<accession>Q0CET1</accession>
<dbReference type="RefSeq" id="XP_001216424.1">
    <property type="nucleotide sequence ID" value="XM_001216424.1"/>
</dbReference>
<dbReference type="Proteomes" id="UP000007963">
    <property type="component" value="Unassembled WGS sequence"/>
</dbReference>
<dbReference type="InterPro" id="IPR036291">
    <property type="entry name" value="NAD(P)-bd_dom_sf"/>
</dbReference>
<dbReference type="GO" id="GO:0006629">
    <property type="term" value="P:lipid metabolic process"/>
    <property type="evidence" value="ECO:0007669"/>
    <property type="project" value="InterPro"/>
</dbReference>
<feature type="region of interest" description="Disordered" evidence="4">
    <location>
        <begin position="51"/>
        <end position="71"/>
    </location>
</feature>
<evidence type="ECO:0000259" key="6">
    <source>
        <dbReference type="Pfam" id="PF04083"/>
    </source>
</evidence>
<dbReference type="FunFam" id="3.40.50.1820:FF:000193">
    <property type="entry name" value="Ab-hydrolase associated lipase"/>
    <property type="match status" value="1"/>
</dbReference>
<dbReference type="PRINTS" id="PR00081">
    <property type="entry name" value="GDHRDH"/>
</dbReference>
<feature type="region of interest" description="Disordered" evidence="4">
    <location>
        <begin position="142"/>
        <end position="184"/>
    </location>
</feature>
<feature type="domain" description="Partial AB-hydrolase lipase" evidence="6">
    <location>
        <begin position="191"/>
        <end position="275"/>
    </location>
</feature>
<dbReference type="SUPFAM" id="SSF53474">
    <property type="entry name" value="alpha/beta-Hydrolases"/>
    <property type="match status" value="1"/>
</dbReference>
<feature type="region of interest" description="Disordered" evidence="4">
    <location>
        <begin position="1"/>
        <end position="20"/>
    </location>
</feature>
<dbReference type="InterPro" id="IPR029058">
    <property type="entry name" value="AB_hydrolase_fold"/>
</dbReference>
<dbReference type="eggNOG" id="KOG1208">
    <property type="taxonomic scope" value="Eukaryota"/>
</dbReference>
<dbReference type="PANTHER" id="PTHR24320">
    <property type="entry name" value="RETINOL DEHYDROGENASE"/>
    <property type="match status" value="1"/>
</dbReference>
<dbReference type="ESTHER" id="asptn-q0cet1">
    <property type="family name" value="Acidic_Lipase"/>
</dbReference>
<keyword evidence="5" id="KW-0472">Membrane</keyword>
<evidence type="ECO:0000256" key="3">
    <source>
        <dbReference type="ARBA" id="ARBA00023002"/>
    </source>
</evidence>
<dbReference type="STRING" id="341663.Q0CET1"/>
<proteinExistence type="inferred from homology"/>
<evidence type="ECO:0000313" key="7">
    <source>
        <dbReference type="EMBL" id="EAU32065.1"/>
    </source>
</evidence>
<dbReference type="InterPro" id="IPR002347">
    <property type="entry name" value="SDR_fam"/>
</dbReference>
<dbReference type="Gene3D" id="3.40.50.720">
    <property type="entry name" value="NAD(P)-binding Rossmann-like Domain"/>
    <property type="match status" value="1"/>
</dbReference>
<feature type="compositionally biased region" description="Basic and acidic residues" evidence="4">
    <location>
        <begin position="142"/>
        <end position="152"/>
    </location>
</feature>
<keyword evidence="5" id="KW-0812">Transmembrane</keyword>
<gene>
    <name evidence="7" type="ORF">ATEG_07803</name>
</gene>
<evidence type="ECO:0000256" key="5">
    <source>
        <dbReference type="SAM" id="Phobius"/>
    </source>
</evidence>
<dbReference type="HOGENOM" id="CLU_316856_0_0_1"/>
<dbReference type="PANTHER" id="PTHR24320:SF154">
    <property type="entry name" value="OXIDOREDUCTASE, SHORT-CHAIN DEHYDROGENASE_REDUCTASE FAMILY (AFU_ORTHOLOGUE AFUA_2G04560)"/>
    <property type="match status" value="1"/>
</dbReference>
<dbReference type="AlphaFoldDB" id="Q0CET1"/>
<name>Q0CET1_ASPTN</name>
<dbReference type="GO" id="GO:0016491">
    <property type="term" value="F:oxidoreductase activity"/>
    <property type="evidence" value="ECO:0007669"/>
    <property type="project" value="UniProtKB-KW"/>
</dbReference>
<keyword evidence="3" id="KW-0560">Oxidoreductase</keyword>
<dbReference type="OrthoDB" id="6130531at2759"/>
<protein>
    <recommendedName>
        <fullName evidence="6">Partial AB-hydrolase lipase domain-containing protein</fullName>
    </recommendedName>
</protein>
<evidence type="ECO:0000256" key="2">
    <source>
        <dbReference type="ARBA" id="ARBA00022857"/>
    </source>
</evidence>
<reference evidence="8" key="1">
    <citation type="submission" date="2005-09" db="EMBL/GenBank/DDBJ databases">
        <title>Annotation of the Aspergillus terreus NIH2624 genome.</title>
        <authorList>
            <person name="Birren B.W."/>
            <person name="Lander E.S."/>
            <person name="Galagan J.E."/>
            <person name="Nusbaum C."/>
            <person name="Devon K."/>
            <person name="Henn M."/>
            <person name="Ma L.-J."/>
            <person name="Jaffe D.B."/>
            <person name="Butler J."/>
            <person name="Alvarez P."/>
            <person name="Gnerre S."/>
            <person name="Grabherr M."/>
            <person name="Kleber M."/>
            <person name="Mauceli E.W."/>
            <person name="Brockman W."/>
            <person name="Rounsley S."/>
            <person name="Young S.K."/>
            <person name="LaButti K."/>
            <person name="Pushparaj V."/>
            <person name="DeCaprio D."/>
            <person name="Crawford M."/>
            <person name="Koehrsen M."/>
            <person name="Engels R."/>
            <person name="Montgomery P."/>
            <person name="Pearson M."/>
            <person name="Howarth C."/>
            <person name="Larson L."/>
            <person name="Luoma S."/>
            <person name="White J."/>
            <person name="Alvarado L."/>
            <person name="Kodira C.D."/>
            <person name="Zeng Q."/>
            <person name="Oleary S."/>
            <person name="Yandava C."/>
            <person name="Denning D.W."/>
            <person name="Nierman W.C."/>
            <person name="Milne T."/>
            <person name="Madden K."/>
        </authorList>
    </citation>
    <scope>NUCLEOTIDE SEQUENCE [LARGE SCALE GENOMIC DNA]</scope>
    <source>
        <strain evidence="8">NIH 2624 / FGSC A1156</strain>
    </source>
</reference>
<dbReference type="InterPro" id="IPR006693">
    <property type="entry name" value="AB_hydrolase_lipase"/>
</dbReference>
<dbReference type="eggNOG" id="KOG2624">
    <property type="taxonomic scope" value="Eukaryota"/>
</dbReference>
<dbReference type="VEuPathDB" id="FungiDB:ATEG_07803"/>
<organism evidence="7 8">
    <name type="scientific">Aspergillus terreus (strain NIH 2624 / FGSC A1156)</name>
    <dbReference type="NCBI Taxonomy" id="341663"/>
    <lineage>
        <taxon>Eukaryota</taxon>
        <taxon>Fungi</taxon>
        <taxon>Dikarya</taxon>
        <taxon>Ascomycota</taxon>
        <taxon>Pezizomycotina</taxon>
        <taxon>Eurotiomycetes</taxon>
        <taxon>Eurotiomycetidae</taxon>
        <taxon>Eurotiales</taxon>
        <taxon>Aspergillaceae</taxon>
        <taxon>Aspergillus</taxon>
        <taxon>Aspergillus subgen. Circumdati</taxon>
    </lineage>
</organism>
<evidence type="ECO:0000256" key="4">
    <source>
        <dbReference type="SAM" id="MobiDB-lite"/>
    </source>
</evidence>
<sequence length="920" mass="102068">MADTITVVDEQRHPNSLGTTQLQSGWELNNLKHMHDAEDDDSTVTDVLLADRGPHTDRQPSPPQTSAWTPAPHPLFPPLPSYGPPSFGSRLKYLAIRCVSSVLSLLFLGAVVIGALLHSVVGVLSNTGVRLRGRDPRAQRAFHAEERTRSLERQSNSQKWERRQEKKEVDEEAPDECPPLEGGKDPIVSDVAYYARRVGLDVETFKVQTEDGFILTLWHVYNPQEYTPLPPRERRARGPRVFAERKGAESGGLRRKYPVLLMHGLLQSSGAYCANDDDSLAFFLCKSGYDVWLGNNRCGLGAEHATLDEADPRMWAWNIRHFGVYDLPALVSRVLYETGFEKLGLVAHSQGTTETFVALAKDQRPELGERISVFCALAPAVYAGPLVDRSYFRFMRIISPTAFRVIFGIHSFIPFMMTMHRALPPRVYGTLGYYVFSYLFGWSDTRWDRGLRDRMFQFAPVYVSTETMHWWLGPECFATQKCILATRDVSVVETEEDHRVERGLDDGTARSDTAWYGPQTPPVALWVAGSDNLVDGRRLLRRLRNGREPHVRVVHEKIIEDYEHLDVLWAMDAVEQVGREIAALPYLRCLRMTSYLSLVRPYATHLCLTMSKQSFNPDTDIPDLAGKVIFVTGGTSGLGAATVQNLAKHNPAHIYLSGRNATSASVVIQQVQDSGSSAKLTFLKCDLSSLASVKSAAEEFLAQESRLDILICNAGIMAMPPGTTVDGYEVQFGTNHLGHALLIRKLLPLLTAAGDGDGDGDGGRLVILSSDGYAMHPRSGISFDTLKTTQDTGLGASWVRYGQSKLANLLYARELARRYPAVTAVSIHPGVVRTGLADALSWQKRAFIYAMTLGTMTMVSVEEGVLNSLWAATARREALVNGAYYVPVGKLPKKLDAAAQDEALAARLWEWTEEALADFL</sequence>
<evidence type="ECO:0000313" key="8">
    <source>
        <dbReference type="Proteomes" id="UP000007963"/>
    </source>
</evidence>
<dbReference type="OMA" id="KCILATH"/>
<dbReference type="Gene3D" id="3.40.50.1820">
    <property type="entry name" value="alpha/beta hydrolase"/>
    <property type="match status" value="1"/>
</dbReference>
<dbReference type="EMBL" id="CH476604">
    <property type="protein sequence ID" value="EAU32065.1"/>
    <property type="molecule type" value="Genomic_DNA"/>
</dbReference>
<dbReference type="Pfam" id="PF00106">
    <property type="entry name" value="adh_short"/>
    <property type="match status" value="1"/>
</dbReference>